<dbReference type="OrthoDB" id="9805787at2"/>
<dbReference type="PIRSF" id="PIRSF000428">
    <property type="entry name" value="P_Ac_trans"/>
    <property type="match status" value="1"/>
</dbReference>
<name>S3K0V0_TREMA</name>
<evidence type="ECO:0000256" key="3">
    <source>
        <dbReference type="ARBA" id="ARBA00005656"/>
    </source>
</evidence>
<evidence type="ECO:0000256" key="4">
    <source>
        <dbReference type="ARBA" id="ARBA00012707"/>
    </source>
</evidence>
<comment type="catalytic activity">
    <reaction evidence="1">
        <text>acetyl-CoA + phosphate = acetyl phosphate + CoA</text>
        <dbReference type="Rhea" id="RHEA:19521"/>
        <dbReference type="ChEBI" id="CHEBI:22191"/>
        <dbReference type="ChEBI" id="CHEBI:43474"/>
        <dbReference type="ChEBI" id="CHEBI:57287"/>
        <dbReference type="ChEBI" id="CHEBI:57288"/>
        <dbReference type="EC" id="2.3.1.8"/>
    </reaction>
</comment>
<dbReference type="HOGENOM" id="CLU_019723_0_1_12"/>
<evidence type="ECO:0000313" key="10">
    <source>
        <dbReference type="EMBL" id="EPF31110.1"/>
    </source>
</evidence>
<dbReference type="InterPro" id="IPR050500">
    <property type="entry name" value="Phos_Acetyltrans/Butyryltrans"/>
</dbReference>
<dbReference type="PATRIC" id="fig|1125699.3.peg.1456"/>
<organism evidence="10 11">
    <name type="scientific">Treponema maltophilum ATCC 51939</name>
    <dbReference type="NCBI Taxonomy" id="1125699"/>
    <lineage>
        <taxon>Bacteria</taxon>
        <taxon>Pseudomonadati</taxon>
        <taxon>Spirochaetota</taxon>
        <taxon>Spirochaetia</taxon>
        <taxon>Spirochaetales</taxon>
        <taxon>Treponemataceae</taxon>
        <taxon>Treponema</taxon>
    </lineage>
</organism>
<comment type="pathway">
    <text evidence="2">Metabolic intermediate biosynthesis; acetyl-CoA biosynthesis; acetyl-CoA from acetate: step 2/2.</text>
</comment>
<dbReference type="InterPro" id="IPR042113">
    <property type="entry name" value="P_AcTrfase_dom1"/>
</dbReference>
<evidence type="ECO:0000259" key="9">
    <source>
        <dbReference type="Pfam" id="PF01515"/>
    </source>
</evidence>
<evidence type="ECO:0000256" key="6">
    <source>
        <dbReference type="ARBA" id="ARBA00022679"/>
    </source>
</evidence>
<dbReference type="InterPro" id="IPR002505">
    <property type="entry name" value="PTA_PTB"/>
</dbReference>
<evidence type="ECO:0000256" key="7">
    <source>
        <dbReference type="ARBA" id="ARBA00023315"/>
    </source>
</evidence>
<proteinExistence type="inferred from homology"/>
<evidence type="ECO:0000256" key="2">
    <source>
        <dbReference type="ARBA" id="ARBA00004989"/>
    </source>
</evidence>
<dbReference type="eggNOG" id="COG0280">
    <property type="taxonomic scope" value="Bacteria"/>
</dbReference>
<dbReference type="AlphaFoldDB" id="S3K0V0"/>
<dbReference type="EMBL" id="ATFF01000006">
    <property type="protein sequence ID" value="EPF31110.1"/>
    <property type="molecule type" value="Genomic_DNA"/>
</dbReference>
<feature type="domain" description="Phosphate acetyl/butaryl transferase" evidence="9">
    <location>
        <begin position="3"/>
        <end position="327"/>
    </location>
</feature>
<dbReference type="GO" id="GO:0008959">
    <property type="term" value="F:phosphate acetyltransferase activity"/>
    <property type="evidence" value="ECO:0007669"/>
    <property type="project" value="UniProtKB-EC"/>
</dbReference>
<dbReference type="InterPro" id="IPR004614">
    <property type="entry name" value="P_AcTrfase"/>
</dbReference>
<keyword evidence="7" id="KW-0012">Acyltransferase</keyword>
<evidence type="ECO:0000256" key="1">
    <source>
        <dbReference type="ARBA" id="ARBA00000705"/>
    </source>
</evidence>
<dbReference type="RefSeq" id="WP_016525721.1">
    <property type="nucleotide sequence ID" value="NZ_KE332518.1"/>
</dbReference>
<evidence type="ECO:0000313" key="11">
    <source>
        <dbReference type="Proteomes" id="UP000014541"/>
    </source>
</evidence>
<dbReference type="STRING" id="1125699.HMPREF9194_01444"/>
<dbReference type="PANTHER" id="PTHR43356">
    <property type="entry name" value="PHOSPHATE ACETYLTRANSFERASE"/>
    <property type="match status" value="1"/>
</dbReference>
<dbReference type="Gene3D" id="3.40.50.10750">
    <property type="entry name" value="Isocitrate/Isopropylmalate dehydrogenase-like"/>
    <property type="match status" value="1"/>
</dbReference>
<dbReference type="InterPro" id="IPR012147">
    <property type="entry name" value="P_Ac_Bu_trans"/>
</dbReference>
<protein>
    <recommendedName>
        <fullName evidence="5">Phosphate acetyltransferase</fullName>
        <ecNumber evidence="4">2.3.1.8</ecNumber>
    </recommendedName>
    <alternativeName>
        <fullName evidence="8">Phosphotransacetylase</fullName>
    </alternativeName>
</protein>
<gene>
    <name evidence="10" type="ORF">HMPREF9194_01444</name>
</gene>
<dbReference type="NCBIfam" id="TIGR00651">
    <property type="entry name" value="pta"/>
    <property type="match status" value="1"/>
</dbReference>
<dbReference type="Proteomes" id="UP000014541">
    <property type="component" value="Unassembled WGS sequence"/>
</dbReference>
<dbReference type="InterPro" id="IPR042112">
    <property type="entry name" value="P_AcTrfase_dom2"/>
</dbReference>
<comment type="similarity">
    <text evidence="3">Belongs to the phosphate acetyltransferase and butyryltransferase family.</text>
</comment>
<evidence type="ECO:0000256" key="5">
    <source>
        <dbReference type="ARBA" id="ARBA00021528"/>
    </source>
</evidence>
<accession>S3K0V0</accession>
<dbReference type="SUPFAM" id="SSF53659">
    <property type="entry name" value="Isocitrate/Isopropylmalate dehydrogenase-like"/>
    <property type="match status" value="1"/>
</dbReference>
<dbReference type="Pfam" id="PF01515">
    <property type="entry name" value="PTA_PTB"/>
    <property type="match status" value="1"/>
</dbReference>
<comment type="caution">
    <text evidence="10">The sequence shown here is derived from an EMBL/GenBank/DDBJ whole genome shotgun (WGS) entry which is preliminary data.</text>
</comment>
<reference evidence="10 11" key="1">
    <citation type="submission" date="2013-04" db="EMBL/GenBank/DDBJ databases">
        <title>The Genome Sequence of Treponema maltophilum ATCC 51939.</title>
        <authorList>
            <consortium name="The Broad Institute Genomics Platform"/>
            <person name="Earl A."/>
            <person name="Ward D."/>
            <person name="Feldgarden M."/>
            <person name="Gevers D."/>
            <person name="Leonetti C."/>
            <person name="Blanton J.M."/>
            <person name="Dewhirst F.E."/>
            <person name="Izard J."/>
            <person name="Walker B."/>
            <person name="Young S."/>
            <person name="Zeng Q."/>
            <person name="Gargeya S."/>
            <person name="Fitzgerald M."/>
            <person name="Haas B."/>
            <person name="Abouelleil A."/>
            <person name="Allen A.W."/>
            <person name="Alvarado L."/>
            <person name="Arachchi H.M."/>
            <person name="Berlin A.M."/>
            <person name="Chapman S.B."/>
            <person name="Gainer-Dewar J."/>
            <person name="Goldberg J."/>
            <person name="Griggs A."/>
            <person name="Gujja S."/>
            <person name="Hansen M."/>
            <person name="Howarth C."/>
            <person name="Imamovic A."/>
            <person name="Ireland A."/>
            <person name="Larimer J."/>
            <person name="McCowan C."/>
            <person name="Murphy C."/>
            <person name="Pearson M."/>
            <person name="Poon T.W."/>
            <person name="Priest M."/>
            <person name="Roberts A."/>
            <person name="Saif S."/>
            <person name="Shea T."/>
            <person name="Sisk P."/>
            <person name="Sykes S."/>
            <person name="Wortman J."/>
            <person name="Nusbaum C."/>
            <person name="Birren B."/>
        </authorList>
    </citation>
    <scope>NUCLEOTIDE SEQUENCE [LARGE SCALE GENOMIC DNA]</scope>
    <source>
        <strain evidence="10 11">ATCC 51939</strain>
    </source>
</reference>
<keyword evidence="11" id="KW-1185">Reference proteome</keyword>
<dbReference type="NCBIfam" id="NF007233">
    <property type="entry name" value="PRK09653.1"/>
    <property type="match status" value="1"/>
</dbReference>
<dbReference type="EC" id="2.3.1.8" evidence="4"/>
<dbReference type="PANTHER" id="PTHR43356:SF3">
    <property type="entry name" value="PHOSPHATE ACETYLTRANSFERASE"/>
    <property type="match status" value="1"/>
</dbReference>
<evidence type="ECO:0000256" key="8">
    <source>
        <dbReference type="ARBA" id="ARBA00031108"/>
    </source>
</evidence>
<sequence length="335" mass="35083">MNFVEVMKKKAGALQNRLVLPEGTEERTVAAAAQIIKEKLAASVTLLGNKADIEKVAAAKGVSLAGINIIDPENSEWHDDFAAVYCELRAKKGMTMEQAHVDMKNALRFGAMMVRKNKADAMVAGALSATADVLRAGLTIIGTAPGMKTASSCFVMDMHNPKWGADGIMIFSDCAVVPCPTSEQLADIAGAAAESCRTMLGVEPVVAMMSFSTKGSGGKDENVLRVQEGVRIAKEKFPSLCLDGEIQADAALIPSVTEKKAPGSPITGKVNTLIFPDLGAGNIGYKLVQRLAGADAFGPILQGFASPISDLSRGCSVEDIVITSAVTLVQAGKKN</sequence>
<keyword evidence="6 10" id="KW-0808">Transferase</keyword>
<dbReference type="Gene3D" id="3.40.50.10950">
    <property type="match status" value="1"/>
</dbReference>